<dbReference type="InterPro" id="IPR036465">
    <property type="entry name" value="vWFA_dom_sf"/>
</dbReference>
<dbReference type="GO" id="GO:0009289">
    <property type="term" value="C:pilus"/>
    <property type="evidence" value="ECO:0007669"/>
    <property type="project" value="UniProtKB-SubCell"/>
</dbReference>
<keyword evidence="4" id="KW-0281">Fimbrium</keyword>
<dbReference type="SUPFAM" id="SSF53300">
    <property type="entry name" value="vWA-like"/>
    <property type="match status" value="2"/>
</dbReference>
<evidence type="ECO:0000256" key="4">
    <source>
        <dbReference type="ARBA" id="ARBA00023263"/>
    </source>
</evidence>
<keyword evidence="2" id="KW-0479">Metal-binding</keyword>
<evidence type="ECO:0000256" key="3">
    <source>
        <dbReference type="ARBA" id="ARBA00022837"/>
    </source>
</evidence>
<evidence type="ECO:0000256" key="2">
    <source>
        <dbReference type="ARBA" id="ARBA00022723"/>
    </source>
</evidence>
<dbReference type="InterPro" id="IPR008707">
    <property type="entry name" value="B-propeller_PilY1"/>
</dbReference>
<dbReference type="InterPro" id="IPR002035">
    <property type="entry name" value="VWF_A"/>
</dbReference>
<dbReference type="Pfam" id="PF05567">
    <property type="entry name" value="T4P_PilY1"/>
    <property type="match status" value="1"/>
</dbReference>
<evidence type="ECO:0000313" key="6">
    <source>
        <dbReference type="EMBL" id="VAW73898.1"/>
    </source>
</evidence>
<comment type="subcellular location">
    <subcellularLocation>
        <location evidence="1">Fimbrium</location>
    </subcellularLocation>
</comment>
<dbReference type="Gene3D" id="3.40.50.410">
    <property type="entry name" value="von Willebrand factor, type A domain"/>
    <property type="match status" value="2"/>
</dbReference>
<dbReference type="InterPro" id="IPR011047">
    <property type="entry name" value="Quinoprotein_ADH-like_sf"/>
</dbReference>
<reference evidence="6" key="1">
    <citation type="submission" date="2018-06" db="EMBL/GenBank/DDBJ databases">
        <authorList>
            <person name="Zhirakovskaya E."/>
        </authorList>
    </citation>
    <scope>NUCLEOTIDE SEQUENCE</scope>
</reference>
<dbReference type="SUPFAM" id="SSF50998">
    <property type="entry name" value="Quinoprotein alcohol dehydrogenase-like"/>
    <property type="match status" value="1"/>
</dbReference>
<evidence type="ECO:0000259" key="5">
    <source>
        <dbReference type="PROSITE" id="PS50234"/>
    </source>
</evidence>
<evidence type="ECO:0000256" key="1">
    <source>
        <dbReference type="ARBA" id="ARBA00004561"/>
    </source>
</evidence>
<dbReference type="EMBL" id="UOFL01000049">
    <property type="protein sequence ID" value="VAW73898.1"/>
    <property type="molecule type" value="Genomic_DNA"/>
</dbReference>
<name>A0A3B0XZU5_9ZZZZ</name>
<sequence>MRASFLKIGSSLVKRVVNKLIAVTAVSCLAIATVNAEDTEIFFGGTNANSGIKPNVMFILDTSGSMTSKDGGSVTRLDRMKDAIKSILTGVTNINVGLMRFSSPGGPVLYPVSYVDEDVCVVESCSSPTLQIPVSASGDDAEEKADGNVITGSVDLELMEDKKNTATSETTIEVSVKDDEDDAEEYPDGSMGLTSTDLEVIYQPGVGNQTVGVRFDNINIPQGAIITNAELIFQVDEAGSGTVNVHIHGENNDDASEFAYVLNNITSRIKTAAKIDWLEIPNFDVGNSVRSPSVKTIVQEIVNRGGWSSGNAMAFIISNSSGSPSDDNNRRIFESRDGSKAPKIRISYISGVSGIAATQTVGLRFQNVKIPQGAVITSAYLDFESDQTNDQTTNVTIKGEASDNAVAYVAAANNVSGRATTGASVAWNAVPAWTNPDQRYQSPNLKLVVQEIVNRTGWCGGNAMAFVLTGTGNRTAKSYDGSSGSAPILKVTYDTSGLTPTQGCTTQTIMKQVSTGSDDAEEKVSSGNMSLNSSDLELVRDGSNQIIGIRFRNLQLPQGSIINQANLEFEIDETPSSSNITLNVYAQAHDDAPGFKSNKRDISDRTKSGATVTWAITTAPSVNQKLTSPDIKTLVQEIINRPGWTAGNDLVIIMDRQSGNGRRVVESYNGESTGAPKLTILAKWNVGSTTQGALLTVRNKLIQLIDDLQYKGSTPIVDTLYEAALYFKGLNADFGKARGQSGASRREYTRVSHPASYTGGSVSRASGCTDANLNATACRTETINGTAKYKTPMISSCQRNYIVLLTDGSATFNYSASKVKAMASIGSCADSGSKACGPELTKYLFENDQSSFLSSKQNIITYTIGFNFTGQWLKDVATNGGGAYYEATSAAQLTSVFTNIIAEILKVDTTFVSPGAAVNQFNRLTHRDEIYFSLFKPDDQPYWPGNLKRYAVDGNPSTVVDKNGALAVDTATGFFNSGSQSFWSSVPDGSDVSKGGFVEQLNLTNRKVYTYTGSNLLLSDASNSLHESNAALTLTLLNIAAQTTSYRTSLLQWARGVDIKDYDNDTNVTEMRNQVGDPLHSRPVIVTYGGSDASPDTTIFVATNEGFLYALSGETGKEYFSFIPQELLVNLDTYYTNASASTRPYGLDGAITTWVVDVDGDNQIEPADGDKVYIFVGMRRGGRNYYALDVTDRTKPRLLWTIKGGASGYNELGQTWAAAVPSRIRINNTTYDVLIFSGGYDTDQDTYTTRTADTEGRAIYIVNMADGAVLWTAGVTGSGHTETYAEMQYSIPSDVRVLDVNGDGLVDQMWVGDMGGQIWRFDIHHGNNVNGLVTGAVVADLAGAGTADNRRFYYSPDISLVKRSGILVLNIAIGSGWRAHPLDLNITDRFYAITTTDVYAAPASYSKLTEANLYDASANILGEGNTSQKSTALSALESKAGWYMTLEVIGEKVLAQSVTINNQILFSTYIPSATTSGCQTAQGGGRVYLVNIFDGTPVKNLDTNGSASNLVKTDRYVALSRGGIPPAPTPFFPDNGADPIILIGPELGPSVNFGELTGRTFWYEE</sequence>
<dbReference type="GO" id="GO:0046872">
    <property type="term" value="F:metal ion binding"/>
    <property type="evidence" value="ECO:0007669"/>
    <property type="project" value="UniProtKB-KW"/>
</dbReference>
<accession>A0A3B0XZU5</accession>
<gene>
    <name evidence="6" type="ORF">MNBD_GAMMA12-3735</name>
</gene>
<keyword evidence="3" id="KW-0106">Calcium</keyword>
<proteinExistence type="predicted"/>
<dbReference type="Pfam" id="PF13519">
    <property type="entry name" value="VWA_2"/>
    <property type="match status" value="1"/>
</dbReference>
<dbReference type="PROSITE" id="PS50234">
    <property type="entry name" value="VWFA"/>
    <property type="match status" value="1"/>
</dbReference>
<organism evidence="6">
    <name type="scientific">hydrothermal vent metagenome</name>
    <dbReference type="NCBI Taxonomy" id="652676"/>
    <lineage>
        <taxon>unclassified sequences</taxon>
        <taxon>metagenomes</taxon>
        <taxon>ecological metagenomes</taxon>
    </lineage>
</organism>
<feature type="domain" description="VWFA" evidence="5">
    <location>
        <begin position="55"/>
        <end position="103"/>
    </location>
</feature>
<protein>
    <submittedName>
        <fullName evidence="6">Type IV fimbrial biogenesis protein PilY1</fullName>
    </submittedName>
</protein>